<dbReference type="InterPro" id="IPR006748">
    <property type="entry name" value="NH2Glyco/OHUrea_AB-resist_kin"/>
</dbReference>
<organism evidence="1 2">
    <name type="scientific">Nocardioides jiangxiensis</name>
    <dbReference type="NCBI Taxonomy" id="3064524"/>
    <lineage>
        <taxon>Bacteria</taxon>
        <taxon>Bacillati</taxon>
        <taxon>Actinomycetota</taxon>
        <taxon>Actinomycetes</taxon>
        <taxon>Propionibacteriales</taxon>
        <taxon>Nocardioidaceae</taxon>
        <taxon>Nocardioides</taxon>
    </lineage>
</organism>
<dbReference type="Proteomes" id="UP001233314">
    <property type="component" value="Unassembled WGS sequence"/>
</dbReference>
<protein>
    <submittedName>
        <fullName evidence="1">Aminoglycoside phosphotransferase family protein</fullName>
    </submittedName>
</protein>
<keyword evidence="2" id="KW-1185">Reference proteome</keyword>
<proteinExistence type="predicted"/>
<dbReference type="EMBL" id="JAUQTA010000001">
    <property type="protein sequence ID" value="MDO7867202.1"/>
    <property type="molecule type" value="Genomic_DNA"/>
</dbReference>
<dbReference type="Pfam" id="PF04655">
    <property type="entry name" value="APH_6_hur"/>
    <property type="match status" value="1"/>
</dbReference>
<reference evidence="1 2" key="1">
    <citation type="submission" date="2023-07" db="EMBL/GenBank/DDBJ databases">
        <title>Nocardioides sp. nov WY-20 isolated from soil.</title>
        <authorList>
            <person name="Liu B."/>
            <person name="Wan Y."/>
        </authorList>
    </citation>
    <scope>NUCLEOTIDE SEQUENCE [LARGE SCALE GENOMIC DNA]</scope>
    <source>
        <strain evidence="1 2">WY-20</strain>
    </source>
</reference>
<comment type="caution">
    <text evidence="1">The sequence shown here is derived from an EMBL/GenBank/DDBJ whole genome shotgun (WGS) entry which is preliminary data.</text>
</comment>
<dbReference type="RefSeq" id="WP_305026607.1">
    <property type="nucleotide sequence ID" value="NZ_JAUQTA010000001.1"/>
</dbReference>
<evidence type="ECO:0000313" key="1">
    <source>
        <dbReference type="EMBL" id="MDO7867202.1"/>
    </source>
</evidence>
<evidence type="ECO:0000313" key="2">
    <source>
        <dbReference type="Proteomes" id="UP001233314"/>
    </source>
</evidence>
<dbReference type="SUPFAM" id="SSF56112">
    <property type="entry name" value="Protein kinase-like (PK-like)"/>
    <property type="match status" value="1"/>
</dbReference>
<sequence>MTGDRLEALVAGLLDDWGLAVDGPTIHGRAGVVVPVLAEGRRPCVLKVVAQGGVAEEALALKLWHGAGAVRLVSADPHRSALLLERLEPTDLGTTWDLDACGVVADLYRRLHVPAPVQLTRLSTRTAGWSTALAAATGLPVPPRLVQEAASLARDLATDEATDGVVVHTDLHYGNVLRTPEDGWCAIAPKPLSGDPHSELAPMLWHRLDDYAGRVRDGVRDRFFALVDGAELDEDRARAWTVVRLMVAVLEQPGADRSWTTAMLSVAKAVRD</sequence>
<dbReference type="InterPro" id="IPR011009">
    <property type="entry name" value="Kinase-like_dom_sf"/>
</dbReference>
<accession>A0ABT9AXU5</accession>
<name>A0ABT9AXU5_9ACTN</name>
<gene>
    <name evidence="1" type="ORF">Q5722_02365</name>
</gene>